<dbReference type="EMBL" id="MU277184">
    <property type="protein sequence ID" value="KAI0037255.1"/>
    <property type="molecule type" value="Genomic_DNA"/>
</dbReference>
<feature type="non-terminal residue" evidence="1">
    <location>
        <position position="265"/>
    </location>
</feature>
<evidence type="ECO:0000313" key="2">
    <source>
        <dbReference type="Proteomes" id="UP000814033"/>
    </source>
</evidence>
<proteinExistence type="predicted"/>
<dbReference type="Proteomes" id="UP000814033">
    <property type="component" value="Unassembled WGS sequence"/>
</dbReference>
<accession>A0ACB8QZN0</accession>
<reference evidence="1" key="2">
    <citation type="journal article" date="2022" name="New Phytol.">
        <title>Evolutionary transition to the ectomycorrhizal habit in the genomes of a hyperdiverse lineage of mushroom-forming fungi.</title>
        <authorList>
            <person name="Looney B."/>
            <person name="Miyauchi S."/>
            <person name="Morin E."/>
            <person name="Drula E."/>
            <person name="Courty P.E."/>
            <person name="Kohler A."/>
            <person name="Kuo A."/>
            <person name="LaButti K."/>
            <person name="Pangilinan J."/>
            <person name="Lipzen A."/>
            <person name="Riley R."/>
            <person name="Andreopoulos W."/>
            <person name="He G."/>
            <person name="Johnson J."/>
            <person name="Nolan M."/>
            <person name="Tritt A."/>
            <person name="Barry K.W."/>
            <person name="Grigoriev I.V."/>
            <person name="Nagy L.G."/>
            <person name="Hibbett D."/>
            <person name="Henrissat B."/>
            <person name="Matheny P.B."/>
            <person name="Labbe J."/>
            <person name="Martin F.M."/>
        </authorList>
    </citation>
    <scope>NUCLEOTIDE SEQUENCE</scope>
    <source>
        <strain evidence="1">FP105234-sp</strain>
    </source>
</reference>
<evidence type="ECO:0000313" key="1">
    <source>
        <dbReference type="EMBL" id="KAI0037255.1"/>
    </source>
</evidence>
<organism evidence="1 2">
    <name type="scientific">Auriscalpium vulgare</name>
    <dbReference type="NCBI Taxonomy" id="40419"/>
    <lineage>
        <taxon>Eukaryota</taxon>
        <taxon>Fungi</taxon>
        <taxon>Dikarya</taxon>
        <taxon>Basidiomycota</taxon>
        <taxon>Agaricomycotina</taxon>
        <taxon>Agaricomycetes</taxon>
        <taxon>Russulales</taxon>
        <taxon>Auriscalpiaceae</taxon>
        <taxon>Auriscalpium</taxon>
    </lineage>
</organism>
<sequence length="265" mass="27749">APALATSTSAIASTSSTPAFALPQTTLPARVPSASTSYSLARFEDLDELTAVLHSLNVDDMLNFLSGRRVPGSNVSSDEAPVVMSVSIARNPQPGPGEDAFRVLVRTNLSERAEVYPCPDDDEVDDDGPAFSTAPPSPSRTPEPRSSRTPEPSSSRTPEPSSPNVSAISIISTPPSTPSLHSVPASSVAGAAQDAPDIAAIEAPVPMLRRSHCPCANCRRKMHMEAPDNARHSQGSAGGSAQQRYVGAATGLEELLDGDEWQNVR</sequence>
<protein>
    <submittedName>
        <fullName evidence="1">Uncharacterized protein</fullName>
    </submittedName>
</protein>
<gene>
    <name evidence="1" type="ORF">FA95DRAFT_1578953</name>
</gene>
<comment type="caution">
    <text evidence="1">The sequence shown here is derived from an EMBL/GenBank/DDBJ whole genome shotgun (WGS) entry which is preliminary data.</text>
</comment>
<keyword evidence="2" id="KW-1185">Reference proteome</keyword>
<feature type="non-terminal residue" evidence="1">
    <location>
        <position position="1"/>
    </location>
</feature>
<reference evidence="1" key="1">
    <citation type="submission" date="2021-02" db="EMBL/GenBank/DDBJ databases">
        <authorList>
            <consortium name="DOE Joint Genome Institute"/>
            <person name="Ahrendt S."/>
            <person name="Looney B.P."/>
            <person name="Miyauchi S."/>
            <person name="Morin E."/>
            <person name="Drula E."/>
            <person name="Courty P.E."/>
            <person name="Chicoki N."/>
            <person name="Fauchery L."/>
            <person name="Kohler A."/>
            <person name="Kuo A."/>
            <person name="Labutti K."/>
            <person name="Pangilinan J."/>
            <person name="Lipzen A."/>
            <person name="Riley R."/>
            <person name="Andreopoulos W."/>
            <person name="He G."/>
            <person name="Johnson J."/>
            <person name="Barry K.W."/>
            <person name="Grigoriev I.V."/>
            <person name="Nagy L."/>
            <person name="Hibbett D."/>
            <person name="Henrissat B."/>
            <person name="Matheny P.B."/>
            <person name="Labbe J."/>
            <person name="Martin F."/>
        </authorList>
    </citation>
    <scope>NUCLEOTIDE SEQUENCE</scope>
    <source>
        <strain evidence="1">FP105234-sp</strain>
    </source>
</reference>
<name>A0ACB8QZN0_9AGAM</name>